<sequence>MKGSDFFYFSSRCRKQRMMALASKSERAKEAHLRLASAYADRATVAMLNGE</sequence>
<organism evidence="1 2">
    <name type="scientific">Sphingomonas bisphenolicum</name>
    <dbReference type="NCBI Taxonomy" id="296544"/>
    <lineage>
        <taxon>Bacteria</taxon>
        <taxon>Pseudomonadati</taxon>
        <taxon>Pseudomonadota</taxon>
        <taxon>Alphaproteobacteria</taxon>
        <taxon>Sphingomonadales</taxon>
        <taxon>Sphingomonadaceae</taxon>
        <taxon>Sphingomonas</taxon>
    </lineage>
</organism>
<keyword evidence="2" id="KW-1185">Reference proteome</keyword>
<protein>
    <submittedName>
        <fullName evidence="1">Uncharacterized protein</fullName>
    </submittedName>
</protein>
<proteinExistence type="predicted"/>
<dbReference type="RefSeq" id="WP_261936571.1">
    <property type="nucleotide sequence ID" value="NZ_AP018817.1"/>
</dbReference>
<gene>
    <name evidence="1" type="ORF">SBA_ch1_17350</name>
</gene>
<reference evidence="1" key="1">
    <citation type="submission" date="2018-07" db="EMBL/GenBank/DDBJ databases">
        <title>Complete genome sequence of Sphingomonas bisphenolicum strain AO1, a bisphenol A degradative bacterium isolated from Japanese farm field.</title>
        <authorList>
            <person name="Murakami M."/>
            <person name="Koh M."/>
            <person name="Koba S."/>
            <person name="Matsumura Y."/>
        </authorList>
    </citation>
    <scope>NUCLEOTIDE SEQUENCE</scope>
    <source>
        <strain evidence="1">AO1</strain>
    </source>
</reference>
<dbReference type="EMBL" id="AP018817">
    <property type="protein sequence ID" value="BBF69535.1"/>
    <property type="molecule type" value="Genomic_DNA"/>
</dbReference>
<dbReference type="Proteomes" id="UP001059971">
    <property type="component" value="Chromosome 1"/>
</dbReference>
<evidence type="ECO:0000313" key="2">
    <source>
        <dbReference type="Proteomes" id="UP001059971"/>
    </source>
</evidence>
<evidence type="ECO:0000313" key="1">
    <source>
        <dbReference type="EMBL" id="BBF69535.1"/>
    </source>
</evidence>
<name>A0ABN5WBX1_9SPHN</name>
<accession>A0ABN5WBX1</accession>